<evidence type="ECO:0000313" key="7">
    <source>
        <dbReference type="Proteomes" id="UP000255528"/>
    </source>
</evidence>
<organism evidence="6 7">
    <name type="scientific">Buttiauxella agrestis</name>
    <dbReference type="NCBI Taxonomy" id="82977"/>
    <lineage>
        <taxon>Bacteria</taxon>
        <taxon>Pseudomonadati</taxon>
        <taxon>Pseudomonadota</taxon>
        <taxon>Gammaproteobacteria</taxon>
        <taxon>Enterobacterales</taxon>
        <taxon>Enterobacteriaceae</taxon>
        <taxon>Buttiauxella</taxon>
    </lineage>
</organism>
<evidence type="ECO:0000256" key="2">
    <source>
        <dbReference type="ARBA" id="ARBA00006671"/>
    </source>
</evidence>
<protein>
    <submittedName>
        <fullName evidence="6">Type-1 fimbrial protein subunit A</fullName>
    </submittedName>
</protein>
<evidence type="ECO:0000256" key="4">
    <source>
        <dbReference type="ARBA" id="ARBA00023263"/>
    </source>
</evidence>
<dbReference type="Gene3D" id="2.60.40.3310">
    <property type="match status" value="1"/>
</dbReference>
<dbReference type="Pfam" id="PF00419">
    <property type="entry name" value="Fimbrial"/>
    <property type="match status" value="1"/>
</dbReference>
<dbReference type="AlphaFoldDB" id="A0A381C5E7"/>
<sequence>MKLSMDFLRLNKAYCPGIINCIFRKVILVAPFLIALTTGYTQAACPVIYNATPPADLSIDPSLPVGSVLATMQLSWPSQNGCQVIGSGAGFHIGQFGNGVPNGNLYPTGLAGVSYRGRIDGWYDSAYWPTVYDSSTPQFTSMGNGTATIEFVKTGPVEAGILPPMDYLRVQATDVSGTPDVAMLIIRTGVPIPVDPVINSCSATPVVPVSLNTVLNDDLATVGATAGDKTFNINVTCTGPANISLMFTGDVVDSNNAVFRNSDAITGSTIGIQILNNNSAVPIGAGHYMNLDVVNGTVSPTFTARYYAFAQPVIAGNVNAIAYATIVYN</sequence>
<evidence type="ECO:0000256" key="3">
    <source>
        <dbReference type="ARBA" id="ARBA00022729"/>
    </source>
</evidence>
<dbReference type="PANTHER" id="PTHR33420">
    <property type="entry name" value="FIMBRIAL SUBUNIT ELFA-RELATED"/>
    <property type="match status" value="1"/>
</dbReference>
<comment type="subcellular location">
    <subcellularLocation>
        <location evidence="1">Fimbrium</location>
    </subcellularLocation>
</comment>
<dbReference type="InterPro" id="IPR050263">
    <property type="entry name" value="Bact_Fimbrial_Adh_Pro"/>
</dbReference>
<dbReference type="InterPro" id="IPR036937">
    <property type="entry name" value="Adhesion_dom_fimbrial_sf"/>
</dbReference>
<keyword evidence="3" id="KW-0732">Signal</keyword>
<gene>
    <name evidence="6" type="ORF">NCTC12119_01627</name>
</gene>
<comment type="similarity">
    <text evidence="2">Belongs to the fimbrial protein family.</text>
</comment>
<name>A0A381C5E7_9ENTR</name>
<dbReference type="SUPFAM" id="SSF49401">
    <property type="entry name" value="Bacterial adhesins"/>
    <property type="match status" value="1"/>
</dbReference>
<evidence type="ECO:0000259" key="5">
    <source>
        <dbReference type="Pfam" id="PF00419"/>
    </source>
</evidence>
<dbReference type="GO" id="GO:0043709">
    <property type="term" value="P:cell adhesion involved in single-species biofilm formation"/>
    <property type="evidence" value="ECO:0007669"/>
    <property type="project" value="TreeGrafter"/>
</dbReference>
<feature type="domain" description="Fimbrial-type adhesion" evidence="5">
    <location>
        <begin position="199"/>
        <end position="328"/>
    </location>
</feature>
<dbReference type="PANTHER" id="PTHR33420:SF3">
    <property type="entry name" value="FIMBRIAL SUBUNIT ELFA"/>
    <property type="match status" value="1"/>
</dbReference>
<dbReference type="InterPro" id="IPR008966">
    <property type="entry name" value="Adhesion_dom_sf"/>
</dbReference>
<dbReference type="Proteomes" id="UP000255528">
    <property type="component" value="Unassembled WGS sequence"/>
</dbReference>
<reference evidence="6 7" key="1">
    <citation type="submission" date="2018-06" db="EMBL/GenBank/DDBJ databases">
        <authorList>
            <consortium name="Pathogen Informatics"/>
            <person name="Doyle S."/>
        </authorList>
    </citation>
    <scope>NUCLEOTIDE SEQUENCE [LARGE SCALE GENOMIC DNA]</scope>
    <source>
        <strain evidence="6 7">NCTC12119</strain>
    </source>
</reference>
<dbReference type="Gene3D" id="2.60.40.1090">
    <property type="entry name" value="Fimbrial-type adhesion domain"/>
    <property type="match status" value="1"/>
</dbReference>
<evidence type="ECO:0000256" key="1">
    <source>
        <dbReference type="ARBA" id="ARBA00004561"/>
    </source>
</evidence>
<dbReference type="InterPro" id="IPR000259">
    <property type="entry name" value="Adhesion_dom_fimbrial"/>
</dbReference>
<dbReference type="EMBL" id="UIGI01000001">
    <property type="protein sequence ID" value="SUW63148.1"/>
    <property type="molecule type" value="Genomic_DNA"/>
</dbReference>
<evidence type="ECO:0000313" key="6">
    <source>
        <dbReference type="EMBL" id="SUW63148.1"/>
    </source>
</evidence>
<proteinExistence type="inferred from homology"/>
<accession>A0A381C5E7</accession>
<dbReference type="RefSeq" id="WP_115627943.1">
    <property type="nucleotide sequence ID" value="NZ_UIGI01000001.1"/>
</dbReference>
<dbReference type="GO" id="GO:0009289">
    <property type="term" value="C:pilus"/>
    <property type="evidence" value="ECO:0007669"/>
    <property type="project" value="UniProtKB-SubCell"/>
</dbReference>
<keyword evidence="4" id="KW-0281">Fimbrium</keyword>